<feature type="compositionally biased region" description="Gly residues" evidence="1">
    <location>
        <begin position="390"/>
        <end position="401"/>
    </location>
</feature>
<accession>A0ABV3DMM7</accession>
<comment type="caution">
    <text evidence="2">The sequence shown here is derived from an EMBL/GenBank/DDBJ whole genome shotgun (WGS) entry which is preliminary data.</text>
</comment>
<evidence type="ECO:0000313" key="3">
    <source>
        <dbReference type="Proteomes" id="UP001551482"/>
    </source>
</evidence>
<gene>
    <name evidence="2" type="ORF">AB0C36_26175</name>
</gene>
<feature type="compositionally biased region" description="Low complexity" evidence="1">
    <location>
        <begin position="402"/>
        <end position="412"/>
    </location>
</feature>
<name>A0ABV3DMM7_9ACTN</name>
<feature type="compositionally biased region" description="Low complexity" evidence="1">
    <location>
        <begin position="429"/>
        <end position="438"/>
    </location>
</feature>
<evidence type="ECO:0000313" key="2">
    <source>
        <dbReference type="EMBL" id="MEU8136988.1"/>
    </source>
</evidence>
<proteinExistence type="predicted"/>
<protein>
    <submittedName>
        <fullName evidence="2">Uncharacterized protein</fullName>
    </submittedName>
</protein>
<sequence>MSHEALLGLISGGHGERVAAVGRSLVSAADKIQEAADALRMKSGQVAWEGGSAQAFQSWTSDLVTAGYQLADFTRGTGTNVEIAGNKLAETVKTIPKISAEDVALLKVMEDNPVAAAMFDPVTGVTAYDQAKAAVEGPRLEAVQQMHALASTYVSAAQQIGRLPKPQFRPPPNPLNVGPRYDENYEDIGGAAGVAGAAAVAAASQTSLAGGPSGSGPATPYTSPSNSSVGAWPPPQSAGAPPVVTAGQVTPGALPPGSNLLARTPSAPTTARHPSAPYLGQGSGSGPNTTGPTAPVVGRPPGAVPPSTGPGRVGGTTGSTKASGPVRGGTPGMAGGTSGGQARPGTTGSGRTPGAPGLRTGGIEGGTTRPGQMAGPGEARPGTTPRTGVPMGGVGGAGATGAAGSTSRTMAGRPPIGTPGGAVGGDPARGGTASRGQFSSGGSGLRSGLAQSVHPEGTTPGSAGQRSARPMGGMMGAGAGAGSDERARRRRADYLEEDEETWGDGQPGGAVPPVIG</sequence>
<feature type="region of interest" description="Disordered" evidence="1">
    <location>
        <begin position="207"/>
        <end position="516"/>
    </location>
</feature>
<keyword evidence="3" id="KW-1185">Reference proteome</keyword>
<dbReference type="Proteomes" id="UP001551482">
    <property type="component" value="Unassembled WGS sequence"/>
</dbReference>
<feature type="compositionally biased region" description="Low complexity" evidence="1">
    <location>
        <begin position="215"/>
        <end position="225"/>
    </location>
</feature>
<organism evidence="2 3">
    <name type="scientific">Streptodolium elevatio</name>
    <dbReference type="NCBI Taxonomy" id="3157996"/>
    <lineage>
        <taxon>Bacteria</taxon>
        <taxon>Bacillati</taxon>
        <taxon>Actinomycetota</taxon>
        <taxon>Actinomycetes</taxon>
        <taxon>Kitasatosporales</taxon>
        <taxon>Streptomycetaceae</taxon>
        <taxon>Streptodolium</taxon>
    </lineage>
</organism>
<reference evidence="2 3" key="1">
    <citation type="submission" date="2024-06" db="EMBL/GenBank/DDBJ databases">
        <title>The Natural Products Discovery Center: Release of the First 8490 Sequenced Strains for Exploring Actinobacteria Biosynthetic Diversity.</title>
        <authorList>
            <person name="Kalkreuter E."/>
            <person name="Kautsar S.A."/>
            <person name="Yang D."/>
            <person name="Bader C.D."/>
            <person name="Teijaro C.N."/>
            <person name="Fluegel L."/>
            <person name="Davis C.M."/>
            <person name="Simpson J.R."/>
            <person name="Lauterbach L."/>
            <person name="Steele A.D."/>
            <person name="Gui C."/>
            <person name="Meng S."/>
            <person name="Li G."/>
            <person name="Viehrig K."/>
            <person name="Ye F."/>
            <person name="Su P."/>
            <person name="Kiefer A.F."/>
            <person name="Nichols A."/>
            <person name="Cepeda A.J."/>
            <person name="Yan W."/>
            <person name="Fan B."/>
            <person name="Jiang Y."/>
            <person name="Adhikari A."/>
            <person name="Zheng C.-J."/>
            <person name="Schuster L."/>
            <person name="Cowan T.M."/>
            <person name="Smanski M.J."/>
            <person name="Chevrette M.G."/>
            <person name="De Carvalho L.P.S."/>
            <person name="Shen B."/>
        </authorList>
    </citation>
    <scope>NUCLEOTIDE SEQUENCE [LARGE SCALE GENOMIC DNA]</scope>
    <source>
        <strain evidence="2 3">NPDC048946</strain>
    </source>
</reference>
<dbReference type="RefSeq" id="WP_358358183.1">
    <property type="nucleotide sequence ID" value="NZ_JBEZFP010000076.1"/>
</dbReference>
<feature type="compositionally biased region" description="Low complexity" evidence="1">
    <location>
        <begin position="286"/>
        <end position="301"/>
    </location>
</feature>
<dbReference type="EMBL" id="JBEZFP010000076">
    <property type="protein sequence ID" value="MEU8136988.1"/>
    <property type="molecule type" value="Genomic_DNA"/>
</dbReference>
<feature type="compositionally biased region" description="Gly residues" evidence="1">
    <location>
        <begin position="418"/>
        <end position="428"/>
    </location>
</feature>
<feature type="compositionally biased region" description="Low complexity" evidence="1">
    <location>
        <begin position="343"/>
        <end position="357"/>
    </location>
</feature>
<feature type="compositionally biased region" description="Low complexity" evidence="1">
    <location>
        <begin position="379"/>
        <end position="389"/>
    </location>
</feature>
<feature type="compositionally biased region" description="Gly residues" evidence="1">
    <location>
        <begin position="326"/>
        <end position="339"/>
    </location>
</feature>
<evidence type="ECO:0000256" key="1">
    <source>
        <dbReference type="SAM" id="MobiDB-lite"/>
    </source>
</evidence>